<feature type="binding site" description="covalent" evidence="8">
    <location>
        <position position="74"/>
    </location>
    <ligand>
        <name>heme c</name>
        <dbReference type="ChEBI" id="CHEBI:61717"/>
        <label>1</label>
    </ligand>
</feature>
<dbReference type="InterPro" id="IPR026259">
    <property type="entry name" value="MauG/Cytc_peroxidase"/>
</dbReference>
<dbReference type="Proteomes" id="UP000490922">
    <property type="component" value="Unassembled WGS sequence"/>
</dbReference>
<comment type="PTM">
    <text evidence="8">Binds 2 heme groups per subunit.</text>
</comment>
<dbReference type="GO" id="GO:0020037">
    <property type="term" value="F:heme binding"/>
    <property type="evidence" value="ECO:0007669"/>
    <property type="project" value="InterPro"/>
</dbReference>
<keyword evidence="4" id="KW-0732">Signal</keyword>
<reference evidence="11 12" key="1">
    <citation type="submission" date="2019-09" db="EMBL/GenBank/DDBJ databases">
        <title>Flavobacterium sp. nov., isolated from glacier ice.</title>
        <authorList>
            <person name="Liu Q."/>
        </authorList>
    </citation>
    <scope>NUCLEOTIDE SEQUENCE [LARGE SCALE GENOMIC DNA]</scope>
    <source>
        <strain evidence="11 12">NBRC 112527</strain>
    </source>
</reference>
<comment type="cofactor">
    <cofactor evidence="8">
        <name>heme</name>
        <dbReference type="ChEBI" id="CHEBI:30413"/>
    </cofactor>
    <text evidence="8">Binds 2 heme groups.</text>
</comment>
<dbReference type="PANTHER" id="PTHR30600">
    <property type="entry name" value="CYTOCHROME C PEROXIDASE-RELATED"/>
    <property type="match status" value="1"/>
</dbReference>
<evidence type="ECO:0000256" key="9">
    <source>
        <dbReference type="PIRSR" id="PIRSR000294-2"/>
    </source>
</evidence>
<keyword evidence="2 8" id="KW-0349">Heme</keyword>
<feature type="domain" description="Cytochrome c" evidence="10">
    <location>
        <begin position="204"/>
        <end position="325"/>
    </location>
</feature>
<proteinExistence type="predicted"/>
<feature type="binding site" description="covalent" evidence="8">
    <location>
        <position position="217"/>
    </location>
    <ligand>
        <name>heme c</name>
        <dbReference type="ChEBI" id="CHEBI:61717"/>
        <label>2</label>
    </ligand>
</feature>
<keyword evidence="12" id="KW-1185">Reference proteome</keyword>
<evidence type="ECO:0000256" key="1">
    <source>
        <dbReference type="ARBA" id="ARBA00004418"/>
    </source>
</evidence>
<organism evidence="11 12">
    <name type="scientific">Flavobacterium luteum</name>
    <dbReference type="NCBI Taxonomy" id="2026654"/>
    <lineage>
        <taxon>Bacteria</taxon>
        <taxon>Pseudomonadati</taxon>
        <taxon>Bacteroidota</taxon>
        <taxon>Flavobacteriia</taxon>
        <taxon>Flavobacteriales</taxon>
        <taxon>Flavobacteriaceae</taxon>
        <taxon>Flavobacterium</taxon>
    </lineage>
</organism>
<feature type="binding site" description="covalent" evidence="8">
    <location>
        <position position="220"/>
    </location>
    <ligand>
        <name>heme c</name>
        <dbReference type="ChEBI" id="CHEBI:61717"/>
        <label>2</label>
    </ligand>
</feature>
<protein>
    <submittedName>
        <fullName evidence="11">C-type cytochrome</fullName>
    </submittedName>
</protein>
<evidence type="ECO:0000313" key="11">
    <source>
        <dbReference type="EMBL" id="KAB1157701.1"/>
    </source>
</evidence>
<evidence type="ECO:0000256" key="7">
    <source>
        <dbReference type="ARBA" id="ARBA00023004"/>
    </source>
</evidence>
<evidence type="ECO:0000313" key="12">
    <source>
        <dbReference type="Proteomes" id="UP000490922"/>
    </source>
</evidence>
<evidence type="ECO:0000256" key="4">
    <source>
        <dbReference type="ARBA" id="ARBA00022729"/>
    </source>
</evidence>
<evidence type="ECO:0000256" key="6">
    <source>
        <dbReference type="ARBA" id="ARBA00023002"/>
    </source>
</evidence>
<dbReference type="EMBL" id="WAEM01000001">
    <property type="protein sequence ID" value="KAB1157701.1"/>
    <property type="molecule type" value="Genomic_DNA"/>
</dbReference>
<feature type="binding site" description="axial binding residue" evidence="9">
    <location>
        <position position="78"/>
    </location>
    <ligand>
        <name>heme c</name>
        <dbReference type="ChEBI" id="CHEBI:61717"/>
        <label>1</label>
    </ligand>
    <ligandPart>
        <name>Fe</name>
        <dbReference type="ChEBI" id="CHEBI:18248"/>
    </ligandPart>
</feature>
<dbReference type="Gene3D" id="1.10.760.10">
    <property type="entry name" value="Cytochrome c-like domain"/>
    <property type="match status" value="2"/>
</dbReference>
<dbReference type="Pfam" id="PF00034">
    <property type="entry name" value="Cytochrom_C"/>
    <property type="match status" value="1"/>
</dbReference>
<dbReference type="RefSeq" id="WP_151105894.1">
    <property type="nucleotide sequence ID" value="NZ_WAEM01000001.1"/>
</dbReference>
<keyword evidence="5" id="KW-0574">Periplasm</keyword>
<comment type="caution">
    <text evidence="11">The sequence shown here is derived from an EMBL/GenBank/DDBJ whole genome shotgun (WGS) entry which is preliminary data.</text>
</comment>
<accession>A0A7J5AJA6</accession>
<dbReference type="AlphaFoldDB" id="A0A7J5AJA6"/>
<dbReference type="InterPro" id="IPR009056">
    <property type="entry name" value="Cyt_c-like_dom"/>
</dbReference>
<evidence type="ECO:0000259" key="10">
    <source>
        <dbReference type="PROSITE" id="PS51007"/>
    </source>
</evidence>
<dbReference type="OrthoDB" id="9805202at2"/>
<evidence type="ECO:0000256" key="8">
    <source>
        <dbReference type="PIRSR" id="PIRSR000294-1"/>
    </source>
</evidence>
<feature type="binding site" description="axial binding residue" evidence="9">
    <location>
        <position position="221"/>
    </location>
    <ligand>
        <name>heme c</name>
        <dbReference type="ChEBI" id="CHEBI:61717"/>
        <label>2</label>
    </ligand>
    <ligandPart>
        <name>Fe</name>
        <dbReference type="ChEBI" id="CHEBI:18248"/>
    </ligandPart>
</feature>
<dbReference type="Pfam" id="PF03150">
    <property type="entry name" value="CCP_MauG"/>
    <property type="match status" value="1"/>
</dbReference>
<dbReference type="InterPro" id="IPR004852">
    <property type="entry name" value="Di-haem_cyt_c_peroxidsae"/>
</dbReference>
<dbReference type="PROSITE" id="PS51007">
    <property type="entry name" value="CYTC"/>
    <property type="match status" value="1"/>
</dbReference>
<dbReference type="PANTHER" id="PTHR30600:SF10">
    <property type="entry name" value="BLL6722 PROTEIN"/>
    <property type="match status" value="1"/>
</dbReference>
<dbReference type="GO" id="GO:0046872">
    <property type="term" value="F:metal ion binding"/>
    <property type="evidence" value="ECO:0007669"/>
    <property type="project" value="UniProtKB-KW"/>
</dbReference>
<keyword evidence="3 9" id="KW-0479">Metal-binding</keyword>
<name>A0A7J5AJA6_9FLAO</name>
<dbReference type="GO" id="GO:0042597">
    <property type="term" value="C:periplasmic space"/>
    <property type="evidence" value="ECO:0007669"/>
    <property type="project" value="UniProtKB-SubCell"/>
</dbReference>
<evidence type="ECO:0000256" key="3">
    <source>
        <dbReference type="ARBA" id="ARBA00022723"/>
    </source>
</evidence>
<dbReference type="PIRSF" id="PIRSF000294">
    <property type="entry name" value="Cytochrome-c_peroxidase"/>
    <property type="match status" value="1"/>
</dbReference>
<dbReference type="GO" id="GO:0009055">
    <property type="term" value="F:electron transfer activity"/>
    <property type="evidence" value="ECO:0007669"/>
    <property type="project" value="InterPro"/>
</dbReference>
<comment type="subcellular location">
    <subcellularLocation>
        <location evidence="1">Periplasm</location>
    </subcellularLocation>
</comment>
<sequence length="348" mass="40343">MRFNLRNTLFIGLLVFISLSFVKKLTEPLYFEVPKSWPKPHYNFKDNPLTEEGFLLGRNLFYDPILSRDNTISCASCHLQTTGFTHVDHALSHGIDGKIGTRNSMTLMNLAWSKSFMWDGGVNHLDVQPIAPITSEVEMDETLENVVEKLQKSEKYQILFKKAFGTTKITGQRLLKALSQFELLLVSSNSKYDKVIRNEEKFTEQEQKGYHLFKNNCSSCHNEPLFTSEKFENNGLTIDTTLNDIGRMKITKKPEDYLRFKVPTLRNVQFTFPYMHDGRFKTLTEVIKHYNSLGNSKNVSKQLSKPMNLSDNDRVDLVAFLKTLTDTEFLFNKRFPFPKENYETLTQE</sequence>
<keyword evidence="7 9" id="KW-0408">Iron</keyword>
<dbReference type="GO" id="GO:0004130">
    <property type="term" value="F:cytochrome-c peroxidase activity"/>
    <property type="evidence" value="ECO:0007669"/>
    <property type="project" value="TreeGrafter"/>
</dbReference>
<feature type="binding site" description="covalent" evidence="8">
    <location>
        <position position="77"/>
    </location>
    <ligand>
        <name>heme c</name>
        <dbReference type="ChEBI" id="CHEBI:61717"/>
        <label>1</label>
    </ligand>
</feature>
<evidence type="ECO:0000256" key="2">
    <source>
        <dbReference type="ARBA" id="ARBA00022617"/>
    </source>
</evidence>
<keyword evidence="6" id="KW-0560">Oxidoreductase</keyword>
<dbReference type="InterPro" id="IPR036909">
    <property type="entry name" value="Cyt_c-like_dom_sf"/>
</dbReference>
<dbReference type="SUPFAM" id="SSF46626">
    <property type="entry name" value="Cytochrome c"/>
    <property type="match status" value="2"/>
</dbReference>
<evidence type="ECO:0000256" key="5">
    <source>
        <dbReference type="ARBA" id="ARBA00022764"/>
    </source>
</evidence>
<gene>
    <name evidence="11" type="ORF">F6464_01050</name>
</gene>
<dbReference type="InterPro" id="IPR051395">
    <property type="entry name" value="Cytochrome_c_Peroxidase/MauG"/>
</dbReference>